<dbReference type="InterPro" id="IPR017208">
    <property type="entry name" value="UCP037442_abhydr"/>
</dbReference>
<feature type="domain" description="Serine aminopeptidase S33" evidence="1">
    <location>
        <begin position="37"/>
        <end position="152"/>
    </location>
</feature>
<dbReference type="Proteomes" id="UP000077255">
    <property type="component" value="Chromosome"/>
</dbReference>
<dbReference type="Gene3D" id="3.40.50.1820">
    <property type="entry name" value="alpha/beta hydrolase"/>
    <property type="match status" value="1"/>
</dbReference>
<organism evidence="2 3">
    <name type="scientific">Dyella thiooxydans</name>
    <dbReference type="NCBI Taxonomy" id="445710"/>
    <lineage>
        <taxon>Bacteria</taxon>
        <taxon>Pseudomonadati</taxon>
        <taxon>Pseudomonadota</taxon>
        <taxon>Gammaproteobacteria</taxon>
        <taxon>Lysobacterales</taxon>
        <taxon>Rhodanobacteraceae</taxon>
        <taxon>Dyella</taxon>
    </lineage>
</organism>
<dbReference type="KEGG" id="dtx:ATSB10_12970"/>
<dbReference type="OrthoDB" id="9785076at2"/>
<dbReference type="SUPFAM" id="SSF53474">
    <property type="entry name" value="alpha/beta-Hydrolases"/>
    <property type="match status" value="1"/>
</dbReference>
<dbReference type="InterPro" id="IPR022742">
    <property type="entry name" value="Hydrolase_4"/>
</dbReference>
<evidence type="ECO:0000313" key="2">
    <source>
        <dbReference type="EMBL" id="AND68751.1"/>
    </source>
</evidence>
<dbReference type="InterPro" id="IPR029058">
    <property type="entry name" value="AB_hydrolase_fold"/>
</dbReference>
<keyword evidence="3" id="KW-1185">Reference proteome</keyword>
<dbReference type="Pfam" id="PF12146">
    <property type="entry name" value="Hydrolase_4"/>
    <property type="match status" value="1"/>
</dbReference>
<accession>A0A160MZB2</accession>
<dbReference type="RefSeq" id="WP_063671366.1">
    <property type="nucleotide sequence ID" value="NZ_CP014841.1"/>
</dbReference>
<proteinExistence type="predicted"/>
<dbReference type="STRING" id="445710.ATSB10_12970"/>
<name>A0A160MZB2_9GAMM</name>
<sequence length="289" mass="30754">MSDALSASATLRVSSVESGDGTRAELMLVSPADERAMRAAVLWLPAMGVPARHYLALADDLANQGVAMAIHEWRGIGSSDQRAGRHSDWGYRELLSQDLAASLGAARRQWPGAPLVAGGHSLGGQLAALFAAMHPSSFAGLVLVASGSPFWRMFPRGPLIRIAYSAAPLLAALRGHLPGRWLGFAGNEARGVTVDWARSGRTGRYAARGLDIDLEQGLAQLDLPVLGIRFEDDWLVPPGSLEWLLAKLPLATPTRLVLGAEALDGRPPDHFAWMKAPAAVAGRIAGWLR</sequence>
<protein>
    <recommendedName>
        <fullName evidence="1">Serine aminopeptidase S33 domain-containing protein</fullName>
    </recommendedName>
</protein>
<gene>
    <name evidence="2" type="ORF">ATSB10_12970</name>
</gene>
<reference evidence="2 3" key="1">
    <citation type="submission" date="2016-02" db="EMBL/GenBank/DDBJ databases">
        <title>Complete genome sequencing and analysis of ATSB10, Dyella thiooxydans isolated from rhizosphere soil of sunflower (Helianthus annuus L.).</title>
        <authorList>
            <person name="Lee Y."/>
            <person name="Hwangbo K."/>
            <person name="Chung H."/>
            <person name="Yoo J."/>
            <person name="Kim K.Y."/>
            <person name="Sa T.M."/>
            <person name="Um Y."/>
            <person name="Madhaiyan M."/>
        </authorList>
    </citation>
    <scope>NUCLEOTIDE SEQUENCE [LARGE SCALE GENOMIC DNA]</scope>
    <source>
        <strain evidence="2 3">ATSB10</strain>
    </source>
</reference>
<dbReference type="PATRIC" id="fig|445710.3.peg.1294"/>
<dbReference type="EMBL" id="CP014841">
    <property type="protein sequence ID" value="AND68751.1"/>
    <property type="molecule type" value="Genomic_DNA"/>
</dbReference>
<evidence type="ECO:0000313" key="3">
    <source>
        <dbReference type="Proteomes" id="UP000077255"/>
    </source>
</evidence>
<dbReference type="AlphaFoldDB" id="A0A160MZB2"/>
<dbReference type="PIRSF" id="PIRSF037442">
    <property type="entry name" value="UCP037442_abhydr"/>
    <property type="match status" value="1"/>
</dbReference>
<evidence type="ECO:0000259" key="1">
    <source>
        <dbReference type="Pfam" id="PF12146"/>
    </source>
</evidence>